<evidence type="ECO:0000313" key="10">
    <source>
        <dbReference type="Proteomes" id="UP001055955"/>
    </source>
</evidence>
<dbReference type="InterPro" id="IPR001516">
    <property type="entry name" value="Proton_antipo_N"/>
</dbReference>
<feature type="transmembrane region" description="Helical" evidence="6">
    <location>
        <begin position="453"/>
        <end position="480"/>
    </location>
</feature>
<keyword evidence="4 6" id="KW-0472">Membrane</keyword>
<dbReference type="Pfam" id="PF00662">
    <property type="entry name" value="Proton_antipo_N"/>
    <property type="match status" value="1"/>
</dbReference>
<dbReference type="PRINTS" id="PR01435">
    <property type="entry name" value="NPOXDRDTASE5"/>
</dbReference>
<feature type="transmembrane region" description="Helical" evidence="6">
    <location>
        <begin position="409"/>
        <end position="432"/>
    </location>
</feature>
<feature type="transmembrane region" description="Helical" evidence="6">
    <location>
        <begin position="165"/>
        <end position="188"/>
    </location>
</feature>
<evidence type="ECO:0000256" key="6">
    <source>
        <dbReference type="SAM" id="Phobius"/>
    </source>
</evidence>
<evidence type="ECO:0000259" key="8">
    <source>
        <dbReference type="Pfam" id="PF00662"/>
    </source>
</evidence>
<accession>A0ABY5DKH8</accession>
<feature type="transmembrane region" description="Helical" evidence="6">
    <location>
        <begin position="208"/>
        <end position="226"/>
    </location>
</feature>
<feature type="transmembrane region" description="Helical" evidence="6">
    <location>
        <begin position="111"/>
        <end position="128"/>
    </location>
</feature>
<feature type="transmembrane region" description="Helical" evidence="6">
    <location>
        <begin position="305"/>
        <end position="331"/>
    </location>
</feature>
<dbReference type="RefSeq" id="WP_258568583.1">
    <property type="nucleotide sequence ID" value="NZ_CP092900.1"/>
</dbReference>
<feature type="transmembrane region" description="Helical" evidence="6">
    <location>
        <begin position="368"/>
        <end position="389"/>
    </location>
</feature>
<evidence type="ECO:0000256" key="2">
    <source>
        <dbReference type="ARBA" id="ARBA00022692"/>
    </source>
</evidence>
<dbReference type="NCBIfam" id="NF005141">
    <property type="entry name" value="PRK06590.1"/>
    <property type="match status" value="1"/>
</dbReference>
<evidence type="ECO:0000256" key="4">
    <source>
        <dbReference type="ARBA" id="ARBA00023136"/>
    </source>
</evidence>
<feature type="transmembrane region" description="Helical" evidence="6">
    <location>
        <begin position="500"/>
        <end position="518"/>
    </location>
</feature>
<feature type="transmembrane region" description="Helical" evidence="6">
    <location>
        <begin position="31"/>
        <end position="49"/>
    </location>
</feature>
<dbReference type="PANTHER" id="PTHR42829:SF2">
    <property type="entry name" value="NADH-UBIQUINONE OXIDOREDUCTASE CHAIN 5"/>
    <property type="match status" value="1"/>
</dbReference>
<gene>
    <name evidence="9" type="primary">nuoL</name>
    <name evidence="9" type="ORF">MMH89_01330</name>
</gene>
<dbReference type="Pfam" id="PF00361">
    <property type="entry name" value="Proton_antipo_M"/>
    <property type="match status" value="1"/>
</dbReference>
<dbReference type="PRINTS" id="PR01434">
    <property type="entry name" value="NADHDHGNASE5"/>
</dbReference>
<dbReference type="Gene3D" id="1.20.5.2700">
    <property type="match status" value="1"/>
</dbReference>
<feature type="domain" description="NADH-Ubiquinone oxidoreductase (complex I) chain 5 N-terminal" evidence="8">
    <location>
        <begin position="63"/>
        <end position="112"/>
    </location>
</feature>
<dbReference type="InterPro" id="IPR001750">
    <property type="entry name" value="ND/Mrp_TM"/>
</dbReference>
<feature type="transmembrane region" description="Helical" evidence="6">
    <location>
        <begin position="247"/>
        <end position="265"/>
    </location>
</feature>
<feature type="transmembrane region" description="Helical" evidence="6">
    <location>
        <begin position="596"/>
        <end position="615"/>
    </location>
</feature>
<dbReference type="Proteomes" id="UP001055955">
    <property type="component" value="Chromosome"/>
</dbReference>
<evidence type="ECO:0000256" key="1">
    <source>
        <dbReference type="ARBA" id="ARBA00004127"/>
    </source>
</evidence>
<reference evidence="9 10" key="1">
    <citation type="journal article" date="2022" name="Nat. Microbiol.">
        <title>The microbiome of a bacterivorous marine choanoflagellate contains a resource-demanding obligate bacterial associate.</title>
        <authorList>
            <person name="Needham D.M."/>
            <person name="Poirier C."/>
            <person name="Bachy C."/>
            <person name="George E.E."/>
            <person name="Wilken S."/>
            <person name="Yung C.C.M."/>
            <person name="Limardo A.J."/>
            <person name="Morando M."/>
            <person name="Sudek L."/>
            <person name="Malmstrom R.R."/>
            <person name="Keeling P.J."/>
            <person name="Santoro A.E."/>
            <person name="Worden A.Z."/>
        </authorList>
    </citation>
    <scope>NUCLEOTIDE SEQUENCE [LARGE SCALE GENOMIC DNA]</scope>
    <source>
        <strain evidence="9 10">Comchoano-1</strain>
    </source>
</reference>
<feature type="transmembrane region" description="Helical" evidence="6">
    <location>
        <begin position="337"/>
        <end position="356"/>
    </location>
</feature>
<evidence type="ECO:0000256" key="5">
    <source>
        <dbReference type="RuleBase" id="RU000320"/>
    </source>
</evidence>
<protein>
    <submittedName>
        <fullName evidence="9">NADH-quinone oxidoreductase subunit L</fullName>
    </submittedName>
</protein>
<comment type="subcellular location">
    <subcellularLocation>
        <location evidence="1">Endomembrane system</location>
        <topology evidence="1">Multi-pass membrane protein</topology>
    </subcellularLocation>
    <subcellularLocation>
        <location evidence="5">Membrane</location>
        <topology evidence="5">Multi-pass membrane protein</topology>
    </subcellularLocation>
</comment>
<keyword evidence="2 5" id="KW-0812">Transmembrane</keyword>
<dbReference type="EMBL" id="CP092900">
    <property type="protein sequence ID" value="UTC24794.1"/>
    <property type="molecule type" value="Genomic_DNA"/>
</dbReference>
<feature type="transmembrane region" description="Helical" evidence="6">
    <location>
        <begin position="81"/>
        <end position="99"/>
    </location>
</feature>
<evidence type="ECO:0000259" key="7">
    <source>
        <dbReference type="Pfam" id="PF00361"/>
    </source>
</evidence>
<keyword evidence="10" id="KW-1185">Reference proteome</keyword>
<feature type="domain" description="NADH:quinone oxidoreductase/Mrp antiporter transmembrane" evidence="7">
    <location>
        <begin position="128"/>
        <end position="414"/>
    </location>
</feature>
<evidence type="ECO:0000313" key="9">
    <source>
        <dbReference type="EMBL" id="UTC24794.1"/>
    </source>
</evidence>
<proteinExistence type="predicted"/>
<evidence type="ECO:0000256" key="3">
    <source>
        <dbReference type="ARBA" id="ARBA00022989"/>
    </source>
</evidence>
<dbReference type="InterPro" id="IPR003945">
    <property type="entry name" value="NU5C-like"/>
</dbReference>
<dbReference type="NCBIfam" id="TIGR01974">
    <property type="entry name" value="NDH_I_L"/>
    <property type="match status" value="1"/>
</dbReference>
<dbReference type="InterPro" id="IPR018393">
    <property type="entry name" value="NADHpl_OxRdtase_5_subgr"/>
</dbReference>
<keyword evidence="3 6" id="KW-1133">Transmembrane helix</keyword>
<feature type="transmembrane region" description="Helical" evidence="6">
    <location>
        <begin position="134"/>
        <end position="153"/>
    </location>
</feature>
<organism evidence="9 10">
    <name type="scientific">Candidatus Comchoanobacter bicostacola</name>
    <dbReference type="NCBI Taxonomy" id="2919598"/>
    <lineage>
        <taxon>Bacteria</taxon>
        <taxon>Pseudomonadati</taxon>
        <taxon>Pseudomonadota</taxon>
        <taxon>Gammaproteobacteria</taxon>
        <taxon>Candidatus Comchoanobacterales</taxon>
        <taxon>Candidatus Comchoanobacteraceae</taxon>
        <taxon>Candidatus Comchoanobacter</taxon>
    </lineage>
</organism>
<dbReference type="PANTHER" id="PTHR42829">
    <property type="entry name" value="NADH-UBIQUINONE OXIDOREDUCTASE CHAIN 5"/>
    <property type="match status" value="1"/>
</dbReference>
<name>A0ABY5DKH8_9GAMM</name>
<feature type="transmembrane region" description="Helical" evidence="6">
    <location>
        <begin position="271"/>
        <end position="298"/>
    </location>
</feature>
<sequence length="616" mass="69583">MTLLFWTWTCLLAPTISAVLARVWAVRDACWINILGMLVSWVASVVLYIQQPNTFINFYVYTWLDVGDAFNFGFWLDALSVYMAVIITLVSLFVHIYSVSYMRGDKDINNYFFYVSLFTSAMLLLILADNLLMVFFGWELVGVFSYFLIGFWYQKSYPLEASFKAFIVNRVADIGLMIAMGLLLYQLGSLSYMDLTVSQPILLEGLVANYRWVDLISLMLLIGAMGKSAQMPLHVWLPDSMAGPTPISALIHAATMVTAGVYLIARLSFIFALSPLVCSGIVILGLLQMFLMGGLALVEFDIKRVVAFSTLSQLGLMFAACGAAGFIPAIYHLGTHAFFKSLLFLSAGAIIIASNHEQDIRYTASARYYWPIHGSLLVGCLSLSGMPPFSGFFSKDMILTTLNSQITQYWYLNFLMIMGVLMTALYSARFYFMLCWTPKRERIKTLDWQMKGPLLVLAFLSIAFGAGAYQEVFLLNNALIDTLQRLSMNDFIIESFSHPYIYMVFLGWAVSGLAYVYCPQIPSQVVERIPMIYQICRKQYGFDIFYQNYIVSAYQSISFIFAKVIDRYVIDQTILVNGSSLCLRLLSNFRVIQSGYIYEYVLGLFLAVIVLLVGLF</sequence>